<dbReference type="GO" id="GO:0008170">
    <property type="term" value="F:N-methyltransferase activity"/>
    <property type="evidence" value="ECO:0007669"/>
    <property type="project" value="InterPro"/>
</dbReference>
<dbReference type="GO" id="GO:0003677">
    <property type="term" value="F:DNA binding"/>
    <property type="evidence" value="ECO:0007669"/>
    <property type="project" value="InterPro"/>
</dbReference>
<dbReference type="GO" id="GO:0005737">
    <property type="term" value="C:cytoplasm"/>
    <property type="evidence" value="ECO:0007669"/>
    <property type="project" value="TreeGrafter"/>
</dbReference>
<dbReference type="AlphaFoldDB" id="X0TGU8"/>
<gene>
    <name evidence="4" type="ORF">S01H1_26876</name>
</gene>
<dbReference type="PRINTS" id="PR00508">
    <property type="entry name" value="S21N4MTFRASE"/>
</dbReference>
<dbReference type="EMBL" id="BARS01016320">
    <property type="protein sequence ID" value="GAF86491.1"/>
    <property type="molecule type" value="Genomic_DNA"/>
</dbReference>
<dbReference type="GO" id="GO:0032259">
    <property type="term" value="P:methylation"/>
    <property type="evidence" value="ECO:0007669"/>
    <property type="project" value="UniProtKB-KW"/>
</dbReference>
<organism evidence="4">
    <name type="scientific">marine sediment metagenome</name>
    <dbReference type="NCBI Taxonomy" id="412755"/>
    <lineage>
        <taxon>unclassified sequences</taxon>
        <taxon>metagenomes</taxon>
        <taxon>ecological metagenomes</taxon>
    </lineage>
</organism>
<dbReference type="InterPro" id="IPR001091">
    <property type="entry name" value="RM_Methyltransferase"/>
</dbReference>
<evidence type="ECO:0000256" key="2">
    <source>
        <dbReference type="ARBA" id="ARBA00022679"/>
    </source>
</evidence>
<name>X0TGU8_9ZZZZ</name>
<dbReference type="SUPFAM" id="SSF53335">
    <property type="entry name" value="S-adenosyl-L-methionine-dependent methyltransferases"/>
    <property type="match status" value="1"/>
</dbReference>
<dbReference type="PANTHER" id="PTHR13370:SF24">
    <property type="entry name" value="TYPE III RESTRICTION-MODIFICATION ENZYME STYLTI MOD SUBUNIT"/>
    <property type="match status" value="1"/>
</dbReference>
<protein>
    <recommendedName>
        <fullName evidence="3">DNA methylase N-4/N-6 domain-containing protein</fullName>
    </recommendedName>
</protein>
<sequence>MVDGVLKNAKDEKGHVIYRVVKDKKMDDVWKIPCMQPASKEWTGFPTQKHHDLLERIIKIGSNEGDLVADFFCGSGTTLLVADKLNRRWIGSDISEYSIYLTRKRLLNYRKYIIDQVKKIEPIEIYTHFDDKKKNLISSGFFEKDLKIKKK</sequence>
<evidence type="ECO:0000256" key="1">
    <source>
        <dbReference type="ARBA" id="ARBA00022603"/>
    </source>
</evidence>
<keyword evidence="1" id="KW-0489">Methyltransferase</keyword>
<keyword evidence="2" id="KW-0808">Transferase</keyword>
<dbReference type="Gene3D" id="3.40.50.150">
    <property type="entry name" value="Vaccinia Virus protein VP39"/>
    <property type="match status" value="1"/>
</dbReference>
<dbReference type="Pfam" id="PF01555">
    <property type="entry name" value="N6_N4_Mtase"/>
    <property type="match status" value="1"/>
</dbReference>
<evidence type="ECO:0000313" key="4">
    <source>
        <dbReference type="EMBL" id="GAF86491.1"/>
    </source>
</evidence>
<feature type="domain" description="DNA methylase N-4/N-6" evidence="3">
    <location>
        <begin position="14"/>
        <end position="101"/>
    </location>
</feature>
<dbReference type="PANTHER" id="PTHR13370">
    <property type="entry name" value="RNA METHYLASE-RELATED"/>
    <property type="match status" value="1"/>
</dbReference>
<evidence type="ECO:0000259" key="3">
    <source>
        <dbReference type="Pfam" id="PF01555"/>
    </source>
</evidence>
<proteinExistence type="predicted"/>
<dbReference type="InterPro" id="IPR002941">
    <property type="entry name" value="DNA_methylase_N4/N6"/>
</dbReference>
<comment type="caution">
    <text evidence="4">The sequence shown here is derived from an EMBL/GenBank/DDBJ whole genome shotgun (WGS) entry which is preliminary data.</text>
</comment>
<dbReference type="InterPro" id="IPR029063">
    <property type="entry name" value="SAM-dependent_MTases_sf"/>
</dbReference>
<accession>X0TGU8</accession>
<reference evidence="4" key="1">
    <citation type="journal article" date="2014" name="Front. Microbiol.">
        <title>High frequency of phylogenetically diverse reductive dehalogenase-homologous genes in deep subseafloor sedimentary metagenomes.</title>
        <authorList>
            <person name="Kawai M."/>
            <person name="Futagami T."/>
            <person name="Toyoda A."/>
            <person name="Takaki Y."/>
            <person name="Nishi S."/>
            <person name="Hori S."/>
            <person name="Arai W."/>
            <person name="Tsubouchi T."/>
            <person name="Morono Y."/>
            <person name="Uchiyama I."/>
            <person name="Ito T."/>
            <person name="Fujiyama A."/>
            <person name="Inagaki F."/>
            <person name="Takami H."/>
        </authorList>
    </citation>
    <scope>NUCLEOTIDE SEQUENCE</scope>
    <source>
        <strain evidence="4">Expedition CK06-06</strain>
    </source>
</reference>